<accession>A0A917AIN6</accession>
<comment type="caution">
    <text evidence="1">The sequence shown here is derived from an EMBL/GenBank/DDBJ whole genome shotgun (WGS) entry which is preliminary data.</text>
</comment>
<evidence type="ECO:0000313" key="1">
    <source>
        <dbReference type="EMBL" id="GGE56144.1"/>
    </source>
</evidence>
<dbReference type="RefSeq" id="WP_188386688.1">
    <property type="nucleotide sequence ID" value="NZ_BMFK01000001.1"/>
</dbReference>
<name>A0A917AIN6_9BACI</name>
<sequence>MGRSNYSAPKFYPQHEANCPAYGTFWQTAFITVPFGGSFPFNQVGRSAGGICITNTDLSVIRIPQAGDYRVSFIATINTTLNPVFPHIPVISIYVNGARLANAQGDFNIQINDPDDTGCHQLVGEAIVYIPANSTLRLVNNSFFNDQSIVTCDNGINAVELTIIKVS</sequence>
<dbReference type="EMBL" id="BMFK01000001">
    <property type="protein sequence ID" value="GGE56144.1"/>
    <property type="molecule type" value="Genomic_DNA"/>
</dbReference>
<dbReference type="Proteomes" id="UP000605259">
    <property type="component" value="Unassembled WGS sequence"/>
</dbReference>
<proteinExistence type="predicted"/>
<reference evidence="1" key="1">
    <citation type="journal article" date="2014" name="Int. J. Syst. Evol. Microbiol.">
        <title>Complete genome sequence of Corynebacterium casei LMG S-19264T (=DSM 44701T), isolated from a smear-ripened cheese.</title>
        <authorList>
            <consortium name="US DOE Joint Genome Institute (JGI-PGF)"/>
            <person name="Walter F."/>
            <person name="Albersmeier A."/>
            <person name="Kalinowski J."/>
            <person name="Ruckert C."/>
        </authorList>
    </citation>
    <scope>NUCLEOTIDE SEQUENCE</scope>
    <source>
        <strain evidence="1">CGMCC 1.12698</strain>
    </source>
</reference>
<gene>
    <name evidence="1" type="ORF">GCM10007140_03060</name>
</gene>
<evidence type="ECO:0000313" key="2">
    <source>
        <dbReference type="Proteomes" id="UP000605259"/>
    </source>
</evidence>
<dbReference type="Gene3D" id="2.60.120.40">
    <property type="match status" value="1"/>
</dbReference>
<dbReference type="InterPro" id="IPR008983">
    <property type="entry name" value="Tumour_necrosis_fac-like_dom"/>
</dbReference>
<keyword evidence="2" id="KW-1185">Reference proteome</keyword>
<organism evidence="1 2">
    <name type="scientific">Priestia taiwanensis</name>
    <dbReference type="NCBI Taxonomy" id="1347902"/>
    <lineage>
        <taxon>Bacteria</taxon>
        <taxon>Bacillati</taxon>
        <taxon>Bacillota</taxon>
        <taxon>Bacilli</taxon>
        <taxon>Bacillales</taxon>
        <taxon>Bacillaceae</taxon>
        <taxon>Priestia</taxon>
    </lineage>
</organism>
<dbReference type="AlphaFoldDB" id="A0A917AIN6"/>
<protein>
    <submittedName>
        <fullName evidence="1">Uncharacterized protein</fullName>
    </submittedName>
</protein>
<reference evidence="1" key="2">
    <citation type="submission" date="2020-09" db="EMBL/GenBank/DDBJ databases">
        <authorList>
            <person name="Sun Q."/>
            <person name="Zhou Y."/>
        </authorList>
    </citation>
    <scope>NUCLEOTIDE SEQUENCE</scope>
    <source>
        <strain evidence="1">CGMCC 1.12698</strain>
    </source>
</reference>